<sequence length="224" mass="26301">MRKAILILLLAITSCKENNTNLIYSTEKNDSEKIRIELPKLKKWKELYSDKLVKKRFDKNSNEGTTILGVYLTNKIAEQKNNIDYIDFTDYSILFIRDHEQKWKIKNTDLKRIFDIQIKKASIKTINIKDAINRAYSDSTFITTEKPYLLKDYSNHERSFSAIKLIKPYPGNHDYIVTYVVSLINIKNHLVYLGYYLDFNGIESIENAKKNNDIIVTEFIKANE</sequence>
<evidence type="ECO:0000313" key="2">
    <source>
        <dbReference type="Proteomes" id="UP000249542"/>
    </source>
</evidence>
<reference evidence="1 2" key="1">
    <citation type="submission" date="2018-06" db="EMBL/GenBank/DDBJ databases">
        <title>Genomic Encyclopedia of Archaeal and Bacterial Type Strains, Phase II (KMG-II): from individual species to whole genera.</title>
        <authorList>
            <person name="Goeker M."/>
        </authorList>
    </citation>
    <scope>NUCLEOTIDE SEQUENCE [LARGE SCALE GENOMIC DNA]</scope>
    <source>
        <strain evidence="1 2">DSM 15361</strain>
    </source>
</reference>
<dbReference type="Proteomes" id="UP000249542">
    <property type="component" value="Unassembled WGS sequence"/>
</dbReference>
<dbReference type="EMBL" id="QKYV01000023">
    <property type="protein sequence ID" value="PZW36989.1"/>
    <property type="molecule type" value="Genomic_DNA"/>
</dbReference>
<proteinExistence type="predicted"/>
<accession>A0A2W7HTS9</accession>
<comment type="caution">
    <text evidence="1">The sequence shown here is derived from an EMBL/GenBank/DDBJ whole genome shotgun (WGS) entry which is preliminary data.</text>
</comment>
<dbReference type="AlphaFoldDB" id="A0A2W7HTS9"/>
<keyword evidence="2" id="KW-1185">Reference proteome</keyword>
<protein>
    <recommendedName>
        <fullName evidence="3">Lipoprotein</fullName>
    </recommendedName>
</protein>
<evidence type="ECO:0008006" key="3">
    <source>
        <dbReference type="Google" id="ProtNLM"/>
    </source>
</evidence>
<name>A0A2W7HTS9_9FLAO</name>
<evidence type="ECO:0000313" key="1">
    <source>
        <dbReference type="EMBL" id="PZW36989.1"/>
    </source>
</evidence>
<dbReference type="PROSITE" id="PS51257">
    <property type="entry name" value="PROKAR_LIPOPROTEIN"/>
    <property type="match status" value="1"/>
</dbReference>
<organism evidence="1 2">
    <name type="scientific">Mesonia algae</name>
    <dbReference type="NCBI Taxonomy" id="213248"/>
    <lineage>
        <taxon>Bacteria</taxon>
        <taxon>Pseudomonadati</taxon>
        <taxon>Bacteroidota</taxon>
        <taxon>Flavobacteriia</taxon>
        <taxon>Flavobacteriales</taxon>
        <taxon>Flavobacteriaceae</taxon>
        <taxon>Mesonia</taxon>
    </lineage>
</organism>
<gene>
    <name evidence="1" type="ORF">LX95_02902</name>
</gene>
<dbReference type="RefSeq" id="WP_146240806.1">
    <property type="nucleotide sequence ID" value="NZ_QKYV01000023.1"/>
</dbReference>